<comment type="caution">
    <text evidence="1">The sequence shown here is derived from an EMBL/GenBank/DDBJ whole genome shotgun (WGS) entry which is preliminary data.</text>
</comment>
<evidence type="ECO:0000313" key="2">
    <source>
        <dbReference type="Proteomes" id="UP000295662"/>
    </source>
</evidence>
<organism evidence="1 2">
    <name type="scientific">Prosthecobacter fusiformis</name>
    <dbReference type="NCBI Taxonomy" id="48464"/>
    <lineage>
        <taxon>Bacteria</taxon>
        <taxon>Pseudomonadati</taxon>
        <taxon>Verrucomicrobiota</taxon>
        <taxon>Verrucomicrobiia</taxon>
        <taxon>Verrucomicrobiales</taxon>
        <taxon>Verrucomicrobiaceae</taxon>
        <taxon>Prosthecobacter</taxon>
    </lineage>
</organism>
<evidence type="ECO:0000313" key="1">
    <source>
        <dbReference type="EMBL" id="TDU62092.1"/>
    </source>
</evidence>
<proteinExistence type="predicted"/>
<dbReference type="RefSeq" id="WP_133797673.1">
    <property type="nucleotide sequence ID" value="NZ_SOCA01000025.1"/>
</dbReference>
<reference evidence="1 2" key="1">
    <citation type="submission" date="2019-03" db="EMBL/GenBank/DDBJ databases">
        <title>Genomic Encyclopedia of Archaeal and Bacterial Type Strains, Phase II (KMG-II): from individual species to whole genera.</title>
        <authorList>
            <person name="Goeker M."/>
        </authorList>
    </citation>
    <scope>NUCLEOTIDE SEQUENCE [LARGE SCALE GENOMIC DNA]</scope>
    <source>
        <strain evidence="1 2">ATCC 25309</strain>
    </source>
</reference>
<protein>
    <submittedName>
        <fullName evidence="1">Uncharacterized protein</fullName>
    </submittedName>
</protein>
<name>A0A4R7RJ27_9BACT</name>
<keyword evidence="2" id="KW-1185">Reference proteome</keyword>
<sequence>MSAALLPLNDVELIESVSLSDAEFDELENQLAIRAASLGWTGDPMRQPLPVVAATVRGILANRTTPPRR</sequence>
<dbReference type="AlphaFoldDB" id="A0A4R7RJ27"/>
<gene>
    <name evidence="1" type="ORF">EI77_04744</name>
</gene>
<accession>A0A4R7RJ27</accession>
<dbReference type="OrthoDB" id="9912106at2"/>
<dbReference type="Proteomes" id="UP000295662">
    <property type="component" value="Unassembled WGS sequence"/>
</dbReference>
<dbReference type="EMBL" id="SOCA01000025">
    <property type="protein sequence ID" value="TDU62092.1"/>
    <property type="molecule type" value="Genomic_DNA"/>
</dbReference>